<name>A0A512B6Z4_9BACT</name>
<dbReference type="PIRSF" id="PIRSF000447">
    <property type="entry name" value="KAS_II"/>
    <property type="match status" value="1"/>
</dbReference>
<dbReference type="GO" id="GO:0004315">
    <property type="term" value="F:3-oxoacyl-[acyl-carrier-protein] synthase activity"/>
    <property type="evidence" value="ECO:0007669"/>
    <property type="project" value="UniProtKB-UniRule"/>
</dbReference>
<dbReference type="Proteomes" id="UP000321513">
    <property type="component" value="Unassembled WGS sequence"/>
</dbReference>
<dbReference type="InterPro" id="IPR014031">
    <property type="entry name" value="Ketoacyl_synth_C"/>
</dbReference>
<dbReference type="Pfam" id="PF02801">
    <property type="entry name" value="Ketoacyl-synt_C"/>
    <property type="match status" value="1"/>
</dbReference>
<dbReference type="InterPro" id="IPR000794">
    <property type="entry name" value="Beta-ketoacyl_synthase"/>
</dbReference>
<dbReference type="NCBIfam" id="NF005589">
    <property type="entry name" value="PRK07314.1"/>
    <property type="match status" value="1"/>
</dbReference>
<evidence type="ECO:0000256" key="11">
    <source>
        <dbReference type="PIRNR" id="PIRNR000447"/>
    </source>
</evidence>
<evidence type="ECO:0000256" key="9">
    <source>
        <dbReference type="ARBA" id="ARBA00023160"/>
    </source>
</evidence>
<evidence type="ECO:0000313" key="16">
    <source>
        <dbReference type="Proteomes" id="UP000321513"/>
    </source>
</evidence>
<dbReference type="InterPro" id="IPR018201">
    <property type="entry name" value="Ketoacyl_synth_AS"/>
</dbReference>
<evidence type="ECO:0000313" key="15">
    <source>
        <dbReference type="EMBL" id="GEO07732.1"/>
    </source>
</evidence>
<evidence type="ECO:0000256" key="4">
    <source>
        <dbReference type="ARBA" id="ARBA00014657"/>
    </source>
</evidence>
<evidence type="ECO:0000259" key="14">
    <source>
        <dbReference type="PROSITE" id="PS52004"/>
    </source>
</evidence>
<dbReference type="PROSITE" id="PS52004">
    <property type="entry name" value="KS3_2"/>
    <property type="match status" value="1"/>
</dbReference>
<keyword evidence="16" id="KW-1185">Reference proteome</keyword>
<dbReference type="InterPro" id="IPR014030">
    <property type="entry name" value="Ketoacyl_synth_N"/>
</dbReference>
<keyword evidence="6 11" id="KW-0808">Transferase</keyword>
<comment type="function">
    <text evidence="11">Involved in the type II fatty acid elongation cycle. Catalyzes the elongation of a wide range of acyl-ACP by the addition of two carbons from malonyl-ACP to an acyl acceptor. Can efficiently catalyze the conversion of palmitoleoyl-ACP (cis-hexadec-9-enoyl-ACP) to cis-vaccenoyl-ACP (cis-octadec-11-enoyl-ACP), an essential step in the thermal regulation of fatty acid composition.</text>
</comment>
<dbReference type="GO" id="GO:0005829">
    <property type="term" value="C:cytosol"/>
    <property type="evidence" value="ECO:0007669"/>
    <property type="project" value="TreeGrafter"/>
</dbReference>
<keyword evidence="8" id="KW-0443">Lipid metabolism</keyword>
<feature type="active site" description="For beta-ketoacyl synthase activity" evidence="12">
    <location>
        <position position="189"/>
    </location>
</feature>
<comment type="pathway">
    <text evidence="1 11">Lipid metabolism; fatty acid biosynthesis.</text>
</comment>
<evidence type="ECO:0000256" key="8">
    <source>
        <dbReference type="ARBA" id="ARBA00023098"/>
    </source>
</evidence>
<dbReference type="PANTHER" id="PTHR11712:SF336">
    <property type="entry name" value="3-OXOACYL-[ACYL-CARRIER-PROTEIN] SYNTHASE, MITOCHONDRIAL"/>
    <property type="match status" value="1"/>
</dbReference>
<keyword evidence="7" id="KW-0276">Fatty acid metabolism</keyword>
<dbReference type="PANTHER" id="PTHR11712">
    <property type="entry name" value="POLYKETIDE SYNTHASE-RELATED"/>
    <property type="match status" value="1"/>
</dbReference>
<keyword evidence="5 11" id="KW-0444">Lipid biosynthesis</keyword>
<comment type="catalytic activity">
    <reaction evidence="11">
        <text>a fatty acyl-[ACP] + malonyl-[ACP] + H(+) = a 3-oxoacyl-[ACP] + holo-[ACP] + CO2</text>
        <dbReference type="Rhea" id="RHEA:22836"/>
        <dbReference type="Rhea" id="RHEA-COMP:9623"/>
        <dbReference type="Rhea" id="RHEA-COMP:9685"/>
        <dbReference type="Rhea" id="RHEA-COMP:9916"/>
        <dbReference type="Rhea" id="RHEA-COMP:14125"/>
        <dbReference type="ChEBI" id="CHEBI:15378"/>
        <dbReference type="ChEBI" id="CHEBI:16526"/>
        <dbReference type="ChEBI" id="CHEBI:64479"/>
        <dbReference type="ChEBI" id="CHEBI:78449"/>
        <dbReference type="ChEBI" id="CHEBI:78776"/>
        <dbReference type="ChEBI" id="CHEBI:138651"/>
    </reaction>
</comment>
<organism evidence="15 16">
    <name type="scientific">Segetibacter aerophilus</name>
    <dbReference type="NCBI Taxonomy" id="670293"/>
    <lineage>
        <taxon>Bacteria</taxon>
        <taxon>Pseudomonadati</taxon>
        <taxon>Bacteroidota</taxon>
        <taxon>Chitinophagia</taxon>
        <taxon>Chitinophagales</taxon>
        <taxon>Chitinophagaceae</taxon>
        <taxon>Segetibacter</taxon>
    </lineage>
</organism>
<dbReference type="Gene3D" id="3.40.47.10">
    <property type="match status" value="1"/>
</dbReference>
<dbReference type="EMBL" id="BJYT01000001">
    <property type="protein sequence ID" value="GEO07732.1"/>
    <property type="molecule type" value="Genomic_DNA"/>
</dbReference>
<accession>A0A512B6Z4</accession>
<dbReference type="FunFam" id="3.40.47.10:FF:000018">
    <property type="entry name" value="3-oxoacyl-[acyl-carrier-protein] synthase 2"/>
    <property type="match status" value="1"/>
</dbReference>
<comment type="caution">
    <text evidence="15">The sequence shown here is derived from an EMBL/GenBank/DDBJ whole genome shotgun (WGS) entry which is preliminary data.</text>
</comment>
<evidence type="ECO:0000256" key="1">
    <source>
        <dbReference type="ARBA" id="ARBA00005194"/>
    </source>
</evidence>
<sequence>MVGNDGAAFDELRKKLVKRKKTKMKRVVVTGMGAITPLGNSVNEFWKNIVAGKSGAAPITKFDTSKFKTRFGCEVRDFNPEEYIDKKELKKYDLYTQYAIAASDQAIKDAQLDFTQIEETERYDIGVIWASGNGGMATFEDQVRDFHLGDGTPRFNPYFIPKMIVDIAAGAISIRHKLHGPNYCTVSACASSNTAIISAFDTIRLGKATIMVAGGSEACITTASVGGFNAAQALSKRNEDPERASRPFDKDRDGFVMGEGAGALILEEWEHAVKRGAPIYAEMVGGGMAADAFHLTGTPPDGLGAFVGMSKALSEAGITPDKIDYINAHATSTGLGDIGELNGIKRLFHNVRVAISGTKSMTGHLLGAAGAIETIISVLSTKHDIIPATINTENLDEAIPEGLEIILGKSVHRPVNYVLNNTFGFGGHTASSVFKKYS</sequence>
<comment type="similarity">
    <text evidence="2 11 13">Belongs to the thiolase-like superfamily. Beta-ketoacyl-ACP synthases family.</text>
</comment>
<dbReference type="InterPro" id="IPR020841">
    <property type="entry name" value="PKS_Beta-ketoAc_synthase_dom"/>
</dbReference>
<dbReference type="InterPro" id="IPR017568">
    <property type="entry name" value="3-oxoacyl-ACP_synth-2"/>
</dbReference>
<comment type="catalytic activity">
    <reaction evidence="11">
        <text>(9Z)-hexadecenoyl-[ACP] + malonyl-[ACP] + H(+) = 3-oxo-(11Z)-octadecenoyl-[ACP] + holo-[ACP] + CO2</text>
        <dbReference type="Rhea" id="RHEA:55040"/>
        <dbReference type="Rhea" id="RHEA-COMP:9623"/>
        <dbReference type="Rhea" id="RHEA-COMP:9685"/>
        <dbReference type="Rhea" id="RHEA-COMP:10800"/>
        <dbReference type="Rhea" id="RHEA-COMP:14074"/>
        <dbReference type="ChEBI" id="CHEBI:15378"/>
        <dbReference type="ChEBI" id="CHEBI:16526"/>
        <dbReference type="ChEBI" id="CHEBI:64479"/>
        <dbReference type="ChEBI" id="CHEBI:78449"/>
        <dbReference type="ChEBI" id="CHEBI:83989"/>
        <dbReference type="ChEBI" id="CHEBI:138538"/>
        <dbReference type="EC" id="2.3.1.179"/>
    </reaction>
</comment>
<evidence type="ECO:0000256" key="3">
    <source>
        <dbReference type="ARBA" id="ARBA00012356"/>
    </source>
</evidence>
<proteinExistence type="inferred from homology"/>
<evidence type="ECO:0000256" key="10">
    <source>
        <dbReference type="ARBA" id="ARBA00023315"/>
    </source>
</evidence>
<dbReference type="SUPFAM" id="SSF53901">
    <property type="entry name" value="Thiolase-like"/>
    <property type="match status" value="2"/>
</dbReference>
<dbReference type="AlphaFoldDB" id="A0A512B6Z4"/>
<dbReference type="EC" id="2.3.1.179" evidence="3 11"/>
<dbReference type="GO" id="GO:0006633">
    <property type="term" value="P:fatty acid biosynthetic process"/>
    <property type="evidence" value="ECO:0007669"/>
    <property type="project" value="UniProtKB-UniRule"/>
</dbReference>
<evidence type="ECO:0000256" key="7">
    <source>
        <dbReference type="ARBA" id="ARBA00022832"/>
    </source>
</evidence>
<evidence type="ECO:0000256" key="5">
    <source>
        <dbReference type="ARBA" id="ARBA00022516"/>
    </source>
</evidence>
<dbReference type="NCBIfam" id="TIGR03150">
    <property type="entry name" value="fabF"/>
    <property type="match status" value="1"/>
</dbReference>
<evidence type="ECO:0000256" key="12">
    <source>
        <dbReference type="PIRSR" id="PIRSR000447-1"/>
    </source>
</evidence>
<feature type="domain" description="Ketosynthase family 3 (KS3)" evidence="14">
    <location>
        <begin position="24"/>
        <end position="436"/>
    </location>
</feature>
<dbReference type="SMART" id="SM00825">
    <property type="entry name" value="PKS_KS"/>
    <property type="match status" value="1"/>
</dbReference>
<dbReference type="Pfam" id="PF00109">
    <property type="entry name" value="ketoacyl-synt"/>
    <property type="match status" value="1"/>
</dbReference>
<dbReference type="UniPathway" id="UPA00094"/>
<dbReference type="InterPro" id="IPR016039">
    <property type="entry name" value="Thiolase-like"/>
</dbReference>
<protein>
    <recommendedName>
        <fullName evidence="4 11">3-oxoacyl-[acyl-carrier-protein] synthase 2</fullName>
        <ecNumber evidence="3 11">2.3.1.179</ecNumber>
    </recommendedName>
</protein>
<evidence type="ECO:0000256" key="2">
    <source>
        <dbReference type="ARBA" id="ARBA00008467"/>
    </source>
</evidence>
<keyword evidence="9 11" id="KW-0275">Fatty acid biosynthesis</keyword>
<dbReference type="PROSITE" id="PS00606">
    <property type="entry name" value="KS3_1"/>
    <property type="match status" value="1"/>
</dbReference>
<dbReference type="CDD" id="cd00834">
    <property type="entry name" value="KAS_I_II"/>
    <property type="match status" value="1"/>
</dbReference>
<gene>
    <name evidence="15" type="primary">fabF_1</name>
    <name evidence="15" type="ORF">SAE01_02280</name>
</gene>
<evidence type="ECO:0000256" key="6">
    <source>
        <dbReference type="ARBA" id="ARBA00022679"/>
    </source>
</evidence>
<evidence type="ECO:0000256" key="13">
    <source>
        <dbReference type="RuleBase" id="RU003694"/>
    </source>
</evidence>
<reference evidence="15 16" key="1">
    <citation type="submission" date="2019-07" db="EMBL/GenBank/DDBJ databases">
        <title>Whole genome shotgun sequence of Segetibacter aerophilus NBRC 106135.</title>
        <authorList>
            <person name="Hosoyama A."/>
            <person name="Uohara A."/>
            <person name="Ohji S."/>
            <person name="Ichikawa N."/>
        </authorList>
    </citation>
    <scope>NUCLEOTIDE SEQUENCE [LARGE SCALE GENOMIC DNA]</scope>
    <source>
        <strain evidence="15 16">NBRC 106135</strain>
    </source>
</reference>
<keyword evidence="10 11" id="KW-0012">Acyltransferase</keyword>